<dbReference type="KEGG" id="btab:109043148"/>
<comment type="subunit">
    <text evidence="16">Component of the ribosome quality control complex (RQC).</text>
</comment>
<keyword evidence="12 16" id="KW-0833">Ubl conjugation pathway</keyword>
<evidence type="ECO:0000256" key="17">
    <source>
        <dbReference type="SAM" id="MobiDB-lite"/>
    </source>
</evidence>
<dbReference type="FunFam" id="3.30.40.10:FF:000038">
    <property type="entry name" value="E3 ubiquitin-protein ligase listerin"/>
    <property type="match status" value="1"/>
</dbReference>
<keyword evidence="20" id="KW-1185">Reference proteome</keyword>
<dbReference type="Pfam" id="PF23009">
    <property type="entry name" value="UBC_like"/>
    <property type="match status" value="1"/>
</dbReference>
<evidence type="ECO:0000256" key="14">
    <source>
        <dbReference type="ARBA" id="ARBA00032366"/>
    </source>
</evidence>
<dbReference type="Pfam" id="PF22999">
    <property type="entry name" value="LTN1_E3_ligase_6th"/>
    <property type="match status" value="1"/>
</dbReference>
<evidence type="ECO:0000313" key="19">
    <source>
        <dbReference type="EMBL" id="CAH0381774.1"/>
    </source>
</evidence>
<dbReference type="InterPro" id="IPR011989">
    <property type="entry name" value="ARM-like"/>
</dbReference>
<evidence type="ECO:0000256" key="11">
    <source>
        <dbReference type="ARBA" id="ARBA00022771"/>
    </source>
</evidence>
<feature type="domain" description="RING-type" evidence="18">
    <location>
        <begin position="1739"/>
        <end position="1786"/>
    </location>
</feature>
<dbReference type="GO" id="GO:0008270">
    <property type="term" value="F:zinc ion binding"/>
    <property type="evidence" value="ECO:0007669"/>
    <property type="project" value="UniProtKB-KW"/>
</dbReference>
<feature type="region of interest" description="Disordered" evidence="17">
    <location>
        <begin position="1"/>
        <end position="25"/>
    </location>
</feature>
<keyword evidence="9 16" id="KW-0479">Metal-binding</keyword>
<gene>
    <name evidence="19" type="ORF">BEMITA_LOCUS1390</name>
</gene>
<feature type="compositionally biased region" description="Polar residues" evidence="17">
    <location>
        <begin position="10"/>
        <end position="22"/>
    </location>
</feature>
<dbReference type="InterPro" id="IPR011016">
    <property type="entry name" value="Znf_RING-CH"/>
</dbReference>
<reference evidence="19" key="1">
    <citation type="submission" date="2021-12" db="EMBL/GenBank/DDBJ databases">
        <authorList>
            <person name="King R."/>
        </authorList>
    </citation>
    <scope>NUCLEOTIDE SEQUENCE</scope>
</reference>
<dbReference type="EMBL" id="OU963862">
    <property type="protein sequence ID" value="CAH0381774.1"/>
    <property type="molecule type" value="Genomic_DNA"/>
</dbReference>
<dbReference type="SUPFAM" id="SSF48371">
    <property type="entry name" value="ARM repeat"/>
    <property type="match status" value="1"/>
</dbReference>
<dbReference type="Proteomes" id="UP001152759">
    <property type="component" value="Chromosome 1"/>
</dbReference>
<organism evidence="19 20">
    <name type="scientific">Bemisia tabaci</name>
    <name type="common">Sweetpotato whitefly</name>
    <name type="synonym">Aleurodes tabaci</name>
    <dbReference type="NCBI Taxonomy" id="7038"/>
    <lineage>
        <taxon>Eukaryota</taxon>
        <taxon>Metazoa</taxon>
        <taxon>Ecdysozoa</taxon>
        <taxon>Arthropoda</taxon>
        <taxon>Hexapoda</taxon>
        <taxon>Insecta</taxon>
        <taxon>Pterygota</taxon>
        <taxon>Neoptera</taxon>
        <taxon>Paraneoptera</taxon>
        <taxon>Hemiptera</taxon>
        <taxon>Sternorrhyncha</taxon>
        <taxon>Aleyrodoidea</taxon>
        <taxon>Aleyrodidae</taxon>
        <taxon>Aleyrodinae</taxon>
        <taxon>Bemisia</taxon>
    </lineage>
</organism>
<dbReference type="GO" id="GO:1990116">
    <property type="term" value="P:ribosome-associated ubiquitin-dependent protein catabolic process"/>
    <property type="evidence" value="ECO:0007669"/>
    <property type="project" value="UniProtKB-UniRule"/>
</dbReference>
<evidence type="ECO:0000256" key="8">
    <source>
        <dbReference type="ARBA" id="ARBA00022679"/>
    </source>
</evidence>
<keyword evidence="8 16" id="KW-0808">Transferase</keyword>
<dbReference type="GO" id="GO:0005829">
    <property type="term" value="C:cytosol"/>
    <property type="evidence" value="ECO:0007669"/>
    <property type="project" value="UniProtKB-SubCell"/>
</dbReference>
<dbReference type="InterPro" id="IPR039804">
    <property type="entry name" value="RING-CH-C4HC3_LTN1"/>
</dbReference>
<evidence type="ECO:0000256" key="7">
    <source>
        <dbReference type="ARBA" id="ARBA00022490"/>
    </source>
</evidence>
<dbReference type="InterPro" id="IPR001841">
    <property type="entry name" value="Znf_RING"/>
</dbReference>
<evidence type="ECO:0000256" key="5">
    <source>
        <dbReference type="ARBA" id="ARBA00012483"/>
    </source>
</evidence>
<evidence type="ECO:0000256" key="13">
    <source>
        <dbReference type="ARBA" id="ARBA00022833"/>
    </source>
</evidence>
<dbReference type="InterPro" id="IPR013083">
    <property type="entry name" value="Znf_RING/FYVE/PHD"/>
</dbReference>
<name>A0A9P0A0W6_BEMTA</name>
<evidence type="ECO:0000259" key="18">
    <source>
        <dbReference type="PROSITE" id="PS50089"/>
    </source>
</evidence>
<protein>
    <recommendedName>
        <fullName evidence="6 16">E3 ubiquitin-protein ligase listerin</fullName>
        <ecNumber evidence="5 16">2.3.2.27</ecNumber>
    </recommendedName>
    <alternativeName>
        <fullName evidence="14 16">RING-type E3 ubiquitin transferase listerin</fullName>
    </alternativeName>
</protein>
<dbReference type="GO" id="GO:1990112">
    <property type="term" value="C:RQC complex"/>
    <property type="evidence" value="ECO:0007669"/>
    <property type="project" value="UniProtKB-UniRule"/>
</dbReference>
<dbReference type="PANTHER" id="PTHR12389:SF0">
    <property type="entry name" value="E3 UBIQUITIN-PROTEIN LIGASE LISTERIN"/>
    <property type="match status" value="1"/>
</dbReference>
<comment type="function">
    <text evidence="16">E3 ubiquitin-protein ligase. Component of the ribosome quality control complex (RQC), a ribosome-associated complex that mediates ubiquitination and extraction of incompletely synthesized nascent chains for proteasomal degradation.</text>
</comment>
<dbReference type="GO" id="GO:0061630">
    <property type="term" value="F:ubiquitin protein ligase activity"/>
    <property type="evidence" value="ECO:0007669"/>
    <property type="project" value="UniProtKB-UniRule"/>
</dbReference>
<accession>A0A9P0A0W6</accession>
<dbReference type="InterPro" id="IPR039795">
    <property type="entry name" value="LTN1/Rkr1"/>
</dbReference>
<dbReference type="PANTHER" id="PTHR12389">
    <property type="entry name" value="ZINC FINGER PROTEIN 294"/>
    <property type="match status" value="1"/>
</dbReference>
<dbReference type="SMART" id="SM00744">
    <property type="entry name" value="RINGv"/>
    <property type="match status" value="1"/>
</dbReference>
<keyword evidence="11 15" id="KW-0863">Zinc-finger</keyword>
<evidence type="ECO:0000256" key="4">
    <source>
        <dbReference type="ARBA" id="ARBA00007997"/>
    </source>
</evidence>
<keyword evidence="10" id="KW-0677">Repeat</keyword>
<dbReference type="Gene3D" id="3.30.40.10">
    <property type="entry name" value="Zinc/RING finger domain, C3HC4 (zinc finger)"/>
    <property type="match status" value="1"/>
</dbReference>
<evidence type="ECO:0000256" key="16">
    <source>
        <dbReference type="RuleBase" id="RU367090"/>
    </source>
</evidence>
<sequence>MGGKRKPAQRTKNNVRPSSSGRSAELLTSAPSGFLEASQLSDGSVLPLPSLLFPGLPGVSPLTSSSFESGISPEYQLVVKKMKKKDSVTRHKALQEFVQLLEKSNTDEIKIILPIWSRLYSTLALDIDHKVREVCQEAHRIMVNKAGRNIAPSLKQLIGPWFLSAFDSFPLAAQKAVLSFEEAFVPNKRTEALLFCHLEILSFIEENVIIHTPTTLTNPGSGCPMDEMVMKYERVVVASLNAYGQLLEKLPVDALKENQAIHKEKLVSSSAFWNYSKHKNPQIRKAWYGVIISLCQHAAYLLSDHVKQVCGIVFANLSDKNATVLPTIWDAALELMVAFDDCWKHVNFNSVVVPKLWSVLSKGAYGNAASIFPKLLPFLSKVPVPDNEDWYQDFYIKFFSNLILGLQERSVQQSAVEFRSAINALFECLQYVFKIQAGNINLCLSLFRAQIFELLESSLLDESMKNNNEVVFSQISALLYRWQTLESTSSLYSVIVEECWKHFTEVCKKPFVSPILDEWKLLNQLKLLQHLKQSFFKECKSTKVEISSEEKSTPVISEEFFNKHLGVFIATLIQQYYSEAQSVTKNQLPTVYLCKIFTVFDSKQVLGYLLKCSSPENDHDFILLWEGFVKPWLKNDQIPSDLILHFLCVLLKHLDESSKSQILSELIDEFGLARFVHILHWCLCIDAQTNSTDTIIAWSKQTSFQSALISISRVIDEDSDEVEKNCLVLSKFLSYKETEGCVFVSIDTFVKILMNLNDFLQRCLESSKISSRKVGALKQVIELLVAAFSNKTMAFDLKVIEVVQEITLALFKLCCVQSTKLKQIFSSLKLGWHRGLDLVFKFYPNSNTSEIFDLSKKHAECIVSALMASDLDNVVNLTQLTVDFIIANVNFVKSDEIEAASITFCAHLCNLFLETAITFSKQHLEEKIITLSLYAELVNGKDDASVNYNKLDKIIQQINLESGDGTAHTSSSVPLSKNQFNLISHYEVKNYASINIYIVSLILRFLNISPVTDFTFNENSSAEDQDISEFSVPANPFKIVGPVSYCLSSAEVCESFKFNFSNTVASYSLPKKVLKYLSLNLEAIISKLPKDAKQELLSEIFSARDSNNSLFYNSALRMVTVDKKFKTPDSSIERSMSQVSSTTSIDASTASVIEGPLDDVITQDELVLARMKALVSITPQVSEITSVDIDTLHAIRGLLAEAKTNDEIILTQMKVLIANKKHITFSYSVNMLDLKPACIMLSLNACKFFQTVLERFKFDTGREDTTPDLLENATASLSEAETDFILISLTAWIQSLSKTVECISLEPSYHSSVPIFINAICNLFKTVSSGIAKLPSEDSFAAEWKDLFMSDVHMLCANAWRTLVLNSTNLAKSVQTYQIMKKLSDVVINVVDFSLIVKDSEDLKKWSKFALNNLENSNIFVQLTSYFILIKLVPMYVEFDSRIMSEEETDEEIEKDPRIVFNWFKKSLDHTQSIVCALLSDFKLGDTCLVAPLTDSYSYTLAYLSLWSVIFKMVAKADSQLRARYTLWIRNENLISNLILNLMRLLPSSVVLLKMHDTNWKQILKSFTDKQTLVTDEQWDSKKLSNLVCWTYYNALHRLPALIRQWWTEIEYKDARVVEDITTRYASAMLCEEELKSIKEANKTPTENFTIKVRESVREVIATYTLEEIAMEVSITLAQNHPLGMVRVESTKAAMSSQHWHNWLKQLTIFLTHQNGSIWDGLMSWKSNIDKRFEGVEECYICFSILHVTSYELPRKNCRTCHKKFHLQCLYKWFMTSNKSTCPICRNLF</sequence>
<dbReference type="Pfam" id="PF22958">
    <property type="entry name" value="Ltn1_1st"/>
    <property type="match status" value="1"/>
</dbReference>
<dbReference type="InterPro" id="IPR054476">
    <property type="entry name" value="Ltn1_N"/>
</dbReference>
<keyword evidence="13 16" id="KW-0862">Zinc</keyword>
<dbReference type="GO" id="GO:0043023">
    <property type="term" value="F:ribosomal large subunit binding"/>
    <property type="evidence" value="ECO:0007669"/>
    <property type="project" value="TreeGrafter"/>
</dbReference>
<keyword evidence="7" id="KW-0963">Cytoplasm</keyword>
<comment type="pathway">
    <text evidence="3 16">Protein modification; protein ubiquitination.</text>
</comment>
<proteinExistence type="inferred from homology"/>
<evidence type="ECO:0000256" key="1">
    <source>
        <dbReference type="ARBA" id="ARBA00000900"/>
    </source>
</evidence>
<evidence type="ECO:0000256" key="9">
    <source>
        <dbReference type="ARBA" id="ARBA00022723"/>
    </source>
</evidence>
<evidence type="ECO:0000313" key="20">
    <source>
        <dbReference type="Proteomes" id="UP001152759"/>
    </source>
</evidence>
<dbReference type="InterPro" id="IPR054477">
    <property type="entry name" value="LTN1_E3_ligase_6th"/>
</dbReference>
<dbReference type="PROSITE" id="PS50089">
    <property type="entry name" value="ZF_RING_2"/>
    <property type="match status" value="1"/>
</dbReference>
<dbReference type="GO" id="GO:0072344">
    <property type="term" value="P:rescue of stalled ribosome"/>
    <property type="evidence" value="ECO:0007669"/>
    <property type="project" value="UniProtKB-UniRule"/>
</dbReference>
<evidence type="ECO:0000256" key="6">
    <source>
        <dbReference type="ARBA" id="ARBA00017157"/>
    </source>
</evidence>
<dbReference type="CDD" id="cd16491">
    <property type="entry name" value="RING-CH-C4HC3_LTN1"/>
    <property type="match status" value="1"/>
</dbReference>
<dbReference type="InterPro" id="IPR054478">
    <property type="entry name" value="LTN1_UBC"/>
</dbReference>
<evidence type="ECO:0000256" key="15">
    <source>
        <dbReference type="PROSITE-ProRule" id="PRU00175"/>
    </source>
</evidence>
<dbReference type="InterPro" id="IPR016024">
    <property type="entry name" value="ARM-type_fold"/>
</dbReference>
<dbReference type="EC" id="2.3.2.27" evidence="5 16"/>
<dbReference type="SUPFAM" id="SSF57850">
    <property type="entry name" value="RING/U-box"/>
    <property type="match status" value="1"/>
</dbReference>
<comment type="catalytic activity">
    <reaction evidence="1 16">
        <text>S-ubiquitinyl-[E2 ubiquitin-conjugating enzyme]-L-cysteine + [acceptor protein]-L-lysine = [E2 ubiquitin-conjugating enzyme]-L-cysteine + N(6)-ubiquitinyl-[acceptor protein]-L-lysine.</text>
        <dbReference type="EC" id="2.3.2.27"/>
    </reaction>
</comment>
<comment type="subcellular location">
    <subcellularLocation>
        <location evidence="2">Cytoplasm</location>
        <location evidence="2">Cytosol</location>
    </subcellularLocation>
</comment>
<evidence type="ECO:0000256" key="10">
    <source>
        <dbReference type="ARBA" id="ARBA00022737"/>
    </source>
</evidence>
<comment type="similarity">
    <text evidence="4 16">Belongs to the LTN1 family.</text>
</comment>
<dbReference type="Gene3D" id="1.25.10.10">
    <property type="entry name" value="Leucine-rich Repeat Variant"/>
    <property type="match status" value="1"/>
</dbReference>
<evidence type="ECO:0000256" key="12">
    <source>
        <dbReference type="ARBA" id="ARBA00022786"/>
    </source>
</evidence>
<evidence type="ECO:0000256" key="3">
    <source>
        <dbReference type="ARBA" id="ARBA00004906"/>
    </source>
</evidence>
<evidence type="ECO:0000256" key="2">
    <source>
        <dbReference type="ARBA" id="ARBA00004514"/>
    </source>
</evidence>